<dbReference type="AlphaFoldDB" id="A0A0F5ZQR3"/>
<dbReference type="PATRIC" id="fig|40324.61.peg.767"/>
<dbReference type="RefSeq" id="WP_024957742.1">
    <property type="nucleotide sequence ID" value="NZ_CAXYHH010000057.1"/>
</dbReference>
<dbReference type="EMBL" id="JZRZ01000006">
    <property type="protein sequence ID" value="KKD57642.1"/>
    <property type="molecule type" value="Genomic_DNA"/>
</dbReference>
<protein>
    <submittedName>
        <fullName evidence="1">Membrane protein</fullName>
    </submittedName>
</protein>
<name>A0A0F5ZQR3_STEMA</name>
<sequence>MSSNAARARTVTWLWPIMLLLGLVVAPLAWMVLALMTGRQVGWMAVLTALELVFMLRMGTLGPGRLRIVLVVVGTLLVAAVANWTIASAWMGGSIGLDLWDATMRMGPHLAWTLITLANGAVEWLWLALGLAVGAWLAR</sequence>
<reference evidence="1 2" key="1">
    <citation type="submission" date="2015-03" db="EMBL/GenBank/DDBJ databases">
        <title>Draft genome of Stenotrophomonas maltophila isolated from urine specimen.</title>
        <authorList>
            <person name="Murugan N."/>
            <person name="Malathi J."/>
            <person name="Umashankar V."/>
            <person name="Madhavan H."/>
        </authorList>
    </citation>
    <scope>NUCLEOTIDE SEQUENCE [LARGE SCALE GENOMIC DNA]</scope>
    <source>
        <strain evidence="1 2">JMNMN1</strain>
    </source>
</reference>
<organism evidence="1 2">
    <name type="scientific">Stenotrophomonas maltophilia</name>
    <name type="common">Pseudomonas maltophilia</name>
    <name type="synonym">Xanthomonas maltophilia</name>
    <dbReference type="NCBI Taxonomy" id="40324"/>
    <lineage>
        <taxon>Bacteria</taxon>
        <taxon>Pseudomonadati</taxon>
        <taxon>Pseudomonadota</taxon>
        <taxon>Gammaproteobacteria</taxon>
        <taxon>Lysobacterales</taxon>
        <taxon>Lysobacteraceae</taxon>
        <taxon>Stenotrophomonas</taxon>
        <taxon>Stenotrophomonas maltophilia group</taxon>
    </lineage>
</organism>
<dbReference type="Proteomes" id="UP000243478">
    <property type="component" value="Unassembled WGS sequence"/>
</dbReference>
<gene>
    <name evidence="1" type="ORF">VM57_03055</name>
</gene>
<proteinExistence type="predicted"/>
<dbReference type="OrthoDB" id="5975450at2"/>
<accession>A0A0F5ZQR3</accession>
<dbReference type="GeneID" id="93831886"/>
<evidence type="ECO:0000313" key="1">
    <source>
        <dbReference type="EMBL" id="KKD57642.1"/>
    </source>
</evidence>
<comment type="caution">
    <text evidence="1">The sequence shown here is derived from an EMBL/GenBank/DDBJ whole genome shotgun (WGS) entry which is preliminary data.</text>
</comment>
<evidence type="ECO:0000313" key="2">
    <source>
        <dbReference type="Proteomes" id="UP000243478"/>
    </source>
</evidence>